<dbReference type="Proteomes" id="UP000078046">
    <property type="component" value="Unassembled WGS sequence"/>
</dbReference>
<accession>A0A177BAA5</accession>
<keyword evidence="1" id="KW-0677">Repeat</keyword>
<dbReference type="SUPFAM" id="SSF48371">
    <property type="entry name" value="ARM repeat"/>
    <property type="match status" value="1"/>
</dbReference>
<reference evidence="2 3" key="1">
    <citation type="submission" date="2016-04" db="EMBL/GenBank/DDBJ databases">
        <title>The genome of Intoshia linei affirms orthonectids as highly simplified spiralians.</title>
        <authorList>
            <person name="Mikhailov K.V."/>
            <person name="Slusarev G.S."/>
            <person name="Nikitin M.A."/>
            <person name="Logacheva M.D."/>
            <person name="Penin A."/>
            <person name="Aleoshin V."/>
            <person name="Panchin Y.V."/>
        </authorList>
    </citation>
    <scope>NUCLEOTIDE SEQUENCE [LARGE SCALE GENOMIC DNA]</scope>
    <source>
        <strain evidence="2">Intl2013</strain>
        <tissue evidence="2">Whole animal</tissue>
    </source>
</reference>
<organism evidence="2 3">
    <name type="scientific">Intoshia linei</name>
    <dbReference type="NCBI Taxonomy" id="1819745"/>
    <lineage>
        <taxon>Eukaryota</taxon>
        <taxon>Metazoa</taxon>
        <taxon>Spiralia</taxon>
        <taxon>Lophotrochozoa</taxon>
        <taxon>Mesozoa</taxon>
        <taxon>Orthonectida</taxon>
        <taxon>Rhopaluridae</taxon>
        <taxon>Intoshia</taxon>
    </lineage>
</organism>
<dbReference type="OrthoDB" id="5148094at2759"/>
<dbReference type="Gene3D" id="1.25.10.10">
    <property type="entry name" value="Leucine-rich Repeat Variant"/>
    <property type="match status" value="1"/>
</dbReference>
<keyword evidence="3" id="KW-1185">Reference proteome</keyword>
<dbReference type="InterPro" id="IPR011989">
    <property type="entry name" value="ARM-like"/>
</dbReference>
<name>A0A177BAA5_9BILA</name>
<dbReference type="EMBL" id="LWCA01000067">
    <property type="protein sequence ID" value="OAF71249.1"/>
    <property type="molecule type" value="Genomic_DNA"/>
</dbReference>
<evidence type="ECO:0000256" key="1">
    <source>
        <dbReference type="ARBA" id="ARBA00022737"/>
    </source>
</evidence>
<protein>
    <submittedName>
        <fullName evidence="2">Uncharacterized protein</fullName>
    </submittedName>
</protein>
<evidence type="ECO:0000313" key="2">
    <source>
        <dbReference type="EMBL" id="OAF71249.1"/>
    </source>
</evidence>
<dbReference type="PANTHER" id="PTHR23346">
    <property type="entry name" value="TRANSLATIONAL ACTIVATOR GCN1-RELATED"/>
    <property type="match status" value="1"/>
</dbReference>
<sequence>MSKLELKLKKSKNSNNLDVYKNSKSDWILPYFVNYPNKLSMKCILLLIQDFDISLKILKEICLSQISYSKITKNNESKIAKFATNTLHLSINLMIKHENFEHIVPFFLKSATLSLMLRYTYSLTVLKNFIKDLKKVTQTEFAQPVHLTLESKLINCMKLYLSDNVYFAVIFCELNLMIENSKLNEIDFKFSNIYEKILENAKSLKKNAKLFRKILNIDKREHVSKNLFIPFKRLIRREPSKYFESFLYLFSCTDFSVDNVELLEFLGEIIFENVTTQYGLNFLIKSPNIIKTGLIFKDFYDILFGLIKNRSLSIAQRKLMAVNLSILPYILKCNQETTLQALLVLQDLIEFALGELNKDVWKPILVSLLDEKWTEILGYFSTENLHFILSLNNFKKNPEKLIYIHKFLFKISQIAKIRFIELETFAMQQIESFNSQIVNNCINFNVSVNVILCMGISIKSKDVSTLEILKNLEKFSKFKFSVDPILSDCILILIHHLVVNCQHIFTEPNLSVVAGILVKMLNIQNWIDAKICEIYLSIKSVVNFQNLLLNTIQQSNADLTNRVQLHISNVFNLLPVSNNRLENLNFVVQCMLNVLRYPDEKFNLKINLLREIGCKFYDYVPEALHVISLKMFDKLDNDGEIDPKFTLCLSSVFHNFLTFSWRNAHEYSFLFSFRVEGFHVFNVKDFCNEIYQGFEYNENDTLSSYSNLPITKLISLEEKVLNFIEKVEHVYDPVYGKVELVNLVRVNIINQIKSTVKISKYILYNYSAIFKQDSLEYVNVKANLFVITWEYINRMLKNNEIIRIFGYFLINQCILILFESSLNYKDEFEIISKKDHQDYLVIFRKISWVMNNENSKDLKCILNYITLEFEKKIGIHVEKEAAFNLNKNDQSSFISSHVPGLMAMFYKVCSWLISKHVIFTNKNIHGNNDTFLSSIESILHFLLRHLNLNPNYVYPTFTGILMCINILKNEKYFINESKRLLSLIVENFFKFNFKELNQQNQISFRDFPVDVYSVRDLLLHLLTNALNKSLNLRIACLDGLMATPKEYLIPSCFQCQNFPKYSEDSDKVKEMYNDFTLNPHFVGFDVRNSLKLTLWILMCDSYDDVSNISKALWITFEFNSDIKLMNQLIKFISLPPPNINEKSVYLSFENVLYHEKFPNFSFDNICHVDWFKNLIYPYDIISDKDIQWINETIGISILTLMEDLREYCDEITFEAVFIKLKNFLTKIKKDKKGDKVEKYSDTKDSIKFRINYQNRRRIISVYRNVVKTIVKESEIFQYFNFIIDYSIDFYSHQNRGDEVLLNDILSSCLNLLNLQVCTEQSIHKIVKILDEKWSKLKGSLNIISQQLLSVIFGSCAKYLDPSDERLLISFDRLYSALDTHSCQFQKTIADSMSLIVSRSRSIGMGNVKKIFNKTINLESPNHRVGMAIAFSRIASTLGIKVFDEFGFAIKLPKIMSGSIKQKHAALLITQHCTNTFGRVFEPYVLLSFPRFLNTFSDSNSMIKQQAIVTMSVVMSKMSGYGVSTLLPHLKDKLNENSNWKSVDAVCYTIGSMKNCQPRYFVKVLPSLIETLMVLYTENPDERIYKSASYALESLCSTIVNPETKKMSTLIVTALKDHLKTQDYLAKFNETQFTHTLDIASVFFMLPIIKRELSCKSNQKVRFMAAQSLYLMLHVCTNVLIEDFIPEMIPIIKLIIVNSQPDIRIAASKIVGSLFSRKEFFSEKFKSNVLNELMNWFDEQIYKFDKLVSISGVSHSFSAAITHMEKPEAINRLNTFMQKLESSDFALQDVNIYQDRKMDGIVIEKRLVCGILSTFTYLFKKVEIVKNEIVDINFVSNLLKIALNKQLSEDDLVRSISSETAVSIVRIYCKFFPYLSEFSKEKSETKIENEKIDKFEKSKIKSNQVGQILLVVSDNLINRKHWKIRLLALKLFHCVLMTFSESEQSDNLDKLEDDVYLCGENIFNKRLEICTFVNKLLNSEYAIIQNRWKCILSNLWLCAADDVFQVRDISGKLWSIIVPNTNTMLKLISVNLINEGFDSMKCANSEKNDWCEIVRCMFRITFEKLNTSGAAEFLNLFEKNIKKIDQSHTSCALFAILTTVFATSKRHNINISFAKFVHFLSFGLISDDEKILVNSHIFFKTVISGFKKNDIDSVTYILFDNLKKINFSMKRNENILQFNDNQLINLRNFVEKYNLNNQHTILFFLNKKNLDNVFILLMCMPNALSESFHYILPSLMEIILLNQPKSNQVKVTSEYLNQIVKSSLESGKHAFTLSIILKLLTNEISKTEMVFSDLLIDSITTIFNNVKINTNNVQQIVQLILKMILVDQKGLHINLLINIFENVDDSTLISFFPIVKNTELSAIKSNETLFEIFVVNKIIDTIFDFYIRLFNVTYKQVRGFTLNVQNLTDTTIEMHKFINVVQSRLLNQKSILKIFGPIIRCIGEFNNCVLFTELYMFMTDAIQFYSKFLKIFMPQLRIILFKNTKFDDKPKLLYHFAKYSILKSLFVLESGYYLKFFKSLAQVYADGSISVSNFILIFELIYTMGNIKKDESLPSFLEDIKKMLIKNITSAHEKDYYVVYLIIESALSLINSNYLKEKVNLVDFKSKIMSPSNEVNKYNLNIFNPFEKVLLKVIFISYQSDKSSFTNDLIQILRNIPKISRNDVKISTHNYACLVVCWTIGYAMLEHVKIEQRKEFGLDYVKEVFELFFSREKDTKKFAISQYIWPTLKLMDEDDIKLKSFILGDATPLNQTLNDFIYLLKVLFNNENNVQNFIQTKPEYTSVSRFYGKHLSKPNEHEYDLSKSHPHDHNKKSFGLLLNRAVLQSFSVNI</sequence>
<comment type="caution">
    <text evidence="2">The sequence shown here is derived from an EMBL/GenBank/DDBJ whole genome shotgun (WGS) entry which is preliminary data.</text>
</comment>
<dbReference type="Pfam" id="PF24987">
    <property type="entry name" value="HEAT_EF3_N"/>
    <property type="match status" value="1"/>
</dbReference>
<evidence type="ECO:0000313" key="3">
    <source>
        <dbReference type="Proteomes" id="UP000078046"/>
    </source>
</evidence>
<gene>
    <name evidence="2" type="ORF">A3Q56_00954</name>
</gene>
<dbReference type="InterPro" id="IPR016024">
    <property type="entry name" value="ARM-type_fold"/>
</dbReference>
<proteinExistence type="predicted"/>